<sequence length="2365" mass="245883">MSQDRKFGIAITAEDQASGTIQNVQSNAEIMAAKVEQSGTKAAAGLNRIGDAADKVTDALAATGKEASQTAGSLGGLGTGADAASQGVERASRNMIAAIQRATAELEAGKKGTANYFEAIARQRGVGSDVLEPYLAQLRKAEDAHKAVARSTQNTGASAAQMAAEVTRNLGGIDQSSIATAAHMDRLSLSLGGVVAAGAGLGVVTKLIGGIADAVTKLPREGFNFAKDLEVSAVGMAGVIGSVATLGGEQVKYNQALSISKDMILKLNDDALRTAASSKELVSTFQALLAPGLAAGMGLEQIRELTVVGANAVKSMGLGSNQLVQELRDLVAGGITASSSTLATALGLKDEDISKAKASSEGLFAFLIDKLKGFEASSEAYGQTLQGKLDQLQEGAIRVAAAGMDPLTAAIGTAAGEMSGLFVTIDESKNIQINPQLVAGLQDISSSVVAGAGVMKTGITTLWEYRDAIQLMVAAWAAYKVGSIASDLATTASAIITKTEASRLAAVQSAAEAAANETVVMTSRQKTVAYIAELEANVARTGAMAAATATSLGSTAATEAHAVAVRQLAAAQDAASSSGRTMSAVMGALGGTVGITVAAIAGLVMWYRSAAGAADDAAASAMRYKRAMDAGFDGKRVEAGDIAAMQAYAQKLREVRDSSILAGGAIRTYYNAQGELTYGKASELNIALANVEADIDKLQKSNAGLATSTTTLGQSAESAENAWKKLTEHAKTATNIQNKYKESLEASQRAFKTLEKETQNSTKLTEDQKTDKLNKAVQAQAEYEKAIAKERDEAIKHLADKGSAAAAKRQQTADNELAQLKARLDSVRDIGRQLTAQLQAEGTGVPYQKQTEGEREAAKFTGLANAQRDKKVATLYLEKAALAQQRGEQEKANKVMEDAIAVQQKQVASIQQRIQSLIKEAENLEAANAVYGKSEAAIEALNAQRAQDAVGIAMSLGDSQQLIDQLTEEWKATVRLNAAKAESRYKKSDEALDAGIVTAKAQAALYEDEYRLIGLSAVERAKIVALRKVEVDLAKELDKINRSGFDDKKKAEQRAKAEEKAEIERSTAVNKVLQDDFFRTSGQIETSLTDALMRGFGRGESFAQSLADEAERVFESMVLQPTFAAASRPVAGAITNAIGSFGNPATGQAGSGILGSVASSAIGTAITSGFAEVAAGYSGATIAASMVGPSATAVTGLSGLGSSLAAIPGWGWALAGVGALLAGGIGRSIGEVHSGGIYSTSSPANMDTAMRVTQNDSAAARDLVDRANEAISKPLEKVGQGLVKTFDDLAKMLGTASDQFDLTLGFAADLSGKSKDKSAFGYFDLIDKATGDTLASYKNRNLGENSSEAMTKLTNDASRAMLDALAKANIPAWAEHALEKLAGLDGLDALAQFAAWPKTLLTQFGADRDSLVQKFAEGLATTDAATAGQNVALSLVSSIEQTVMTAGAGQIFDTVNVGIITPMLDALATGASVSEALSQSSIDAVVQKATAQAQALNAIFTNVDFKAALDQIKTTVGSALGSAGAAMDYQPTYWKPDVNKAKEEQQSAAEKAAEDLAKRIKDALDGLKTDGLSLQIELLRAQGNDTAAALMELNKATEGWDAANRELYSLQLAQNNALKEQIRAQQNLNALRSDAAALAIDLLRAQGNESAALRAERELAIKGWTDLEIAQYDVNAATRAQIQATTDLKTAMEALVGTADSLAEKFLTPEALGQYRVQRITDQLNNPALGIGVDFSAKVLDSIGVEDIKTAVLAFVQSDAGPQAKNAVLQFGGSLIDLKLQAQAAADAVAATRTGADIKLLQAQGKEQEALVLQRELDIRGMTAAQVAVYDYARAIDQQITAMQEATAVAATRTGADIKLLQAQGDAQGALALQRELDIHGMTAAQVAAYDYAHAIDAQVAAMQQRQGLEQSIAQALGQTALLRERELAALDASNRPLQMRLYALTDAATAMDAAMSGVQRAVDADKNQISKAAAAQIEALRTGMDAGAKAITEAQGQVNTLTGLFGTITDAVKSLRGGVNAEADLLQARSYIDMSLSLAKAGTLPDAAKLRDAISAVSKDNMDGYATVADFEFAQLVQAGRLDELGSLVDAQKSVQELQLDSLTNANKLAQDQISAIEKARDAQLAALDEQLKSAQDQVSVAKGIDISVHSVAAAMGSLNASIAGLTAARAAASSAMPSASGAGGGTTGSYTDSGAIADHKNFAIPASLLEHASNVTGDLTPVHEYAVAHGLTSADVAAVAQQLGYSNTDTSDILAWAASNGLPAFVAGGHHVGGLRLVGERGPEIEATGPARYWSALDTQQILGGAGNSARLEQLFEQLLARIERLEQQGDDAKVARAELLKLWDQVTEGGNAMRADIVATSV</sequence>
<gene>
    <name evidence="2" type="ORF">ACFO6X_06285</name>
</gene>
<dbReference type="EMBL" id="JBHSHJ010000003">
    <property type="protein sequence ID" value="MFC4788592.1"/>
    <property type="molecule type" value="Genomic_DNA"/>
</dbReference>
<protein>
    <submittedName>
        <fullName evidence="2">Uncharacterized protein</fullName>
    </submittedName>
</protein>
<evidence type="ECO:0000313" key="2">
    <source>
        <dbReference type="EMBL" id="MFC4788592.1"/>
    </source>
</evidence>
<feature type="coiled-coil region" evidence="1">
    <location>
        <begin position="2311"/>
        <end position="2345"/>
    </location>
</feature>
<feature type="coiled-coil region" evidence="1">
    <location>
        <begin position="900"/>
        <end position="944"/>
    </location>
</feature>
<comment type="caution">
    <text evidence="2">The sequence shown here is derived from an EMBL/GenBank/DDBJ whole genome shotgun (WGS) entry which is preliminary data.</text>
</comment>
<dbReference type="RefSeq" id="WP_382431158.1">
    <property type="nucleotide sequence ID" value="NZ_JBHSHJ010000003.1"/>
</dbReference>
<evidence type="ECO:0000313" key="3">
    <source>
        <dbReference type="Proteomes" id="UP001596001"/>
    </source>
</evidence>
<reference evidence="3" key="1">
    <citation type="journal article" date="2019" name="Int. J. Syst. Evol. Microbiol.">
        <title>The Global Catalogue of Microorganisms (GCM) 10K type strain sequencing project: providing services to taxonomists for standard genome sequencing and annotation.</title>
        <authorList>
            <consortium name="The Broad Institute Genomics Platform"/>
            <consortium name="The Broad Institute Genome Sequencing Center for Infectious Disease"/>
            <person name="Wu L."/>
            <person name="Ma J."/>
        </authorList>
    </citation>
    <scope>NUCLEOTIDE SEQUENCE [LARGE SCALE GENOMIC DNA]</scope>
    <source>
        <strain evidence="3">CCUG 49452</strain>
    </source>
</reference>
<organism evidence="2 3">
    <name type="scientific">Giesbergeria sinuosa</name>
    <dbReference type="NCBI Taxonomy" id="80883"/>
    <lineage>
        <taxon>Bacteria</taxon>
        <taxon>Pseudomonadati</taxon>
        <taxon>Pseudomonadota</taxon>
        <taxon>Betaproteobacteria</taxon>
        <taxon>Burkholderiales</taxon>
        <taxon>Comamonadaceae</taxon>
        <taxon>Giesbergeria</taxon>
    </lineage>
</organism>
<keyword evidence="3" id="KW-1185">Reference proteome</keyword>
<keyword evidence="1" id="KW-0175">Coiled coil</keyword>
<feature type="coiled-coil region" evidence="1">
    <location>
        <begin position="737"/>
        <end position="830"/>
    </location>
</feature>
<accession>A0ABV9QFX5</accession>
<name>A0ABV9QFX5_9BURK</name>
<proteinExistence type="predicted"/>
<dbReference type="Proteomes" id="UP001596001">
    <property type="component" value="Unassembled WGS sequence"/>
</dbReference>
<evidence type="ECO:0000256" key="1">
    <source>
        <dbReference type="SAM" id="Coils"/>
    </source>
</evidence>